<keyword evidence="9" id="KW-1185">Reference proteome</keyword>
<dbReference type="GO" id="GO:0012505">
    <property type="term" value="C:endomembrane system"/>
    <property type="evidence" value="ECO:0007669"/>
    <property type="project" value="UniProtKB-SubCell"/>
</dbReference>
<organism evidence="8 9">
    <name type="scientific">Aquatica leii</name>
    <dbReference type="NCBI Taxonomy" id="1421715"/>
    <lineage>
        <taxon>Eukaryota</taxon>
        <taxon>Metazoa</taxon>
        <taxon>Ecdysozoa</taxon>
        <taxon>Arthropoda</taxon>
        <taxon>Hexapoda</taxon>
        <taxon>Insecta</taxon>
        <taxon>Pterygota</taxon>
        <taxon>Neoptera</taxon>
        <taxon>Endopterygota</taxon>
        <taxon>Coleoptera</taxon>
        <taxon>Polyphaga</taxon>
        <taxon>Elateriformia</taxon>
        <taxon>Elateroidea</taxon>
        <taxon>Lampyridae</taxon>
        <taxon>Luciolinae</taxon>
        <taxon>Aquatica</taxon>
    </lineage>
</organism>
<feature type="transmembrane region" description="Helical" evidence="6">
    <location>
        <begin position="121"/>
        <end position="143"/>
    </location>
</feature>
<accession>A0AAN7Q553</accession>
<evidence type="ECO:0000256" key="1">
    <source>
        <dbReference type="ARBA" id="ARBA00004127"/>
    </source>
</evidence>
<dbReference type="InterPro" id="IPR019402">
    <property type="entry name" value="CWH43_N"/>
</dbReference>
<evidence type="ECO:0000256" key="2">
    <source>
        <dbReference type="ARBA" id="ARBA00006565"/>
    </source>
</evidence>
<dbReference type="Proteomes" id="UP001353858">
    <property type="component" value="Unassembled WGS sequence"/>
</dbReference>
<evidence type="ECO:0000256" key="3">
    <source>
        <dbReference type="ARBA" id="ARBA00022692"/>
    </source>
</evidence>
<feature type="transmembrane region" description="Helical" evidence="6">
    <location>
        <begin position="220"/>
        <end position="239"/>
    </location>
</feature>
<dbReference type="AlphaFoldDB" id="A0AAN7Q553"/>
<feature type="transmembrane region" description="Helical" evidence="6">
    <location>
        <begin position="56"/>
        <end position="76"/>
    </location>
</feature>
<dbReference type="InterPro" id="IPR050911">
    <property type="entry name" value="DRAM/TMEM150_Autophagy_Mod"/>
</dbReference>
<evidence type="ECO:0000259" key="7">
    <source>
        <dbReference type="Pfam" id="PF10277"/>
    </source>
</evidence>
<reference evidence="9" key="1">
    <citation type="submission" date="2023-01" db="EMBL/GenBank/DDBJ databases">
        <title>Key to firefly adult light organ development and bioluminescence: homeobox transcription factors regulate luciferase expression and transportation to peroxisome.</title>
        <authorList>
            <person name="Fu X."/>
        </authorList>
    </citation>
    <scope>NUCLEOTIDE SEQUENCE [LARGE SCALE GENOMIC DNA]</scope>
</reference>
<comment type="caution">
    <text evidence="8">The sequence shown here is derived from an EMBL/GenBank/DDBJ whole genome shotgun (WGS) entry which is preliminary data.</text>
</comment>
<evidence type="ECO:0000313" key="8">
    <source>
        <dbReference type="EMBL" id="KAK4883222.1"/>
    </source>
</evidence>
<dbReference type="Pfam" id="PF10277">
    <property type="entry name" value="Frag1"/>
    <property type="match status" value="1"/>
</dbReference>
<name>A0AAN7Q553_9COLE</name>
<sequence>MSSLQNFKLHYLPAISCCWFIITFATTYFIAVFYKHVYPVLPYISETGANPPESCIFGQMLNIGAFLLSLNMYVRYRQVDFAIKSNNVRISQKWNEISVVIGYLICLGITVVGNFQQNTVLYIHLIGALVTFGGTAIMFILQTRISFALRSFYEKHPTYGVGEYIVYFRLILTICYIIFFIALCIFSFVSVEEFTGINYNWWTEEHGGYFWHVLSTSSEWFLVVTLVLHLITVVLRYYLFNKFA</sequence>
<keyword evidence="3 6" id="KW-0812">Transmembrane</keyword>
<comment type="subcellular location">
    <subcellularLocation>
        <location evidence="1">Endomembrane system</location>
        <topology evidence="1">Multi-pass membrane protein</topology>
    </subcellularLocation>
</comment>
<protein>
    <recommendedName>
        <fullName evidence="7">CWH43-like N-terminal domain-containing protein</fullName>
    </recommendedName>
</protein>
<keyword evidence="5 6" id="KW-0472">Membrane</keyword>
<feature type="transmembrane region" description="Helical" evidence="6">
    <location>
        <begin position="97"/>
        <end position="115"/>
    </location>
</feature>
<dbReference type="EMBL" id="JARPUR010000002">
    <property type="protein sequence ID" value="KAK4883222.1"/>
    <property type="molecule type" value="Genomic_DNA"/>
</dbReference>
<feature type="domain" description="CWH43-like N-terminal" evidence="7">
    <location>
        <begin position="10"/>
        <end position="234"/>
    </location>
</feature>
<feature type="transmembrane region" description="Helical" evidence="6">
    <location>
        <begin position="164"/>
        <end position="189"/>
    </location>
</feature>
<evidence type="ECO:0000256" key="6">
    <source>
        <dbReference type="SAM" id="Phobius"/>
    </source>
</evidence>
<gene>
    <name evidence="8" type="ORF">RN001_006541</name>
</gene>
<dbReference type="PANTHER" id="PTHR21324:SF2">
    <property type="entry name" value="EG:22E5.9 PROTEIN"/>
    <property type="match status" value="1"/>
</dbReference>
<evidence type="ECO:0000256" key="4">
    <source>
        <dbReference type="ARBA" id="ARBA00022989"/>
    </source>
</evidence>
<dbReference type="PANTHER" id="PTHR21324">
    <property type="entry name" value="FASTING-INDUCIBLE INTEGRAL MEMBRANE PROTEIN TM6P1-RELATED"/>
    <property type="match status" value="1"/>
</dbReference>
<keyword evidence="4 6" id="KW-1133">Transmembrane helix</keyword>
<comment type="similarity">
    <text evidence="2">Belongs to the DRAM/TMEM150 family.</text>
</comment>
<proteinExistence type="inferred from homology"/>
<feature type="transmembrane region" description="Helical" evidence="6">
    <location>
        <begin position="12"/>
        <end position="36"/>
    </location>
</feature>
<evidence type="ECO:0000256" key="5">
    <source>
        <dbReference type="ARBA" id="ARBA00023136"/>
    </source>
</evidence>
<evidence type="ECO:0000313" key="9">
    <source>
        <dbReference type="Proteomes" id="UP001353858"/>
    </source>
</evidence>